<dbReference type="RefSeq" id="WP_012472240.1">
    <property type="nucleotide sequence ID" value="NC_010830.1"/>
</dbReference>
<evidence type="ECO:0000256" key="2">
    <source>
        <dbReference type="ARBA" id="ARBA00022475"/>
    </source>
</evidence>
<feature type="transmembrane region" description="Helical" evidence="6">
    <location>
        <begin position="12"/>
        <end position="39"/>
    </location>
</feature>
<evidence type="ECO:0000313" key="8">
    <source>
        <dbReference type="Proteomes" id="UP000001227"/>
    </source>
</evidence>
<evidence type="ECO:0000256" key="4">
    <source>
        <dbReference type="ARBA" id="ARBA00022989"/>
    </source>
</evidence>
<feature type="transmembrane region" description="Helical" evidence="6">
    <location>
        <begin position="102"/>
        <end position="119"/>
    </location>
</feature>
<evidence type="ECO:0000256" key="5">
    <source>
        <dbReference type="ARBA" id="ARBA00023136"/>
    </source>
</evidence>
<protein>
    <submittedName>
        <fullName evidence="7">Permease YjgP/YjgQ family protein</fullName>
    </submittedName>
</protein>
<evidence type="ECO:0000256" key="3">
    <source>
        <dbReference type="ARBA" id="ARBA00022692"/>
    </source>
</evidence>
<evidence type="ECO:0000313" key="7">
    <source>
        <dbReference type="EMBL" id="ACE05468.1"/>
    </source>
</evidence>
<dbReference type="AlphaFoldDB" id="B3EU49"/>
<dbReference type="GO" id="GO:0043190">
    <property type="term" value="C:ATP-binding cassette (ABC) transporter complex"/>
    <property type="evidence" value="ECO:0007669"/>
    <property type="project" value="TreeGrafter"/>
</dbReference>
<evidence type="ECO:0000256" key="1">
    <source>
        <dbReference type="ARBA" id="ARBA00004651"/>
    </source>
</evidence>
<dbReference type="STRING" id="452471.Aasi_0011"/>
<dbReference type="InterPro" id="IPR005495">
    <property type="entry name" value="LptG/LptF_permease"/>
</dbReference>
<dbReference type="eggNOG" id="COG0795">
    <property type="taxonomic scope" value="Bacteria"/>
</dbReference>
<dbReference type="OrthoDB" id="1096108at2"/>
<feature type="transmembrane region" description="Helical" evidence="6">
    <location>
        <begin position="422"/>
        <end position="440"/>
    </location>
</feature>
<keyword evidence="8" id="KW-1185">Reference proteome</keyword>
<feature type="transmembrane region" description="Helical" evidence="6">
    <location>
        <begin position="51"/>
        <end position="81"/>
    </location>
</feature>
<accession>B3EU49</accession>
<feature type="transmembrane region" description="Helical" evidence="6">
    <location>
        <begin position="445"/>
        <end position="462"/>
    </location>
</feature>
<proteinExistence type="predicted"/>
<dbReference type="PANTHER" id="PTHR33529:SF6">
    <property type="entry name" value="YJGP_YJGQ FAMILY PERMEASE"/>
    <property type="match status" value="1"/>
</dbReference>
<comment type="subcellular location">
    <subcellularLocation>
        <location evidence="1">Cell membrane</location>
        <topology evidence="1">Multi-pass membrane protein</topology>
    </subcellularLocation>
</comment>
<keyword evidence="4 6" id="KW-1133">Transmembrane helix</keyword>
<dbReference type="HOGENOM" id="CLU_028799_6_0_10"/>
<dbReference type="GO" id="GO:0015920">
    <property type="term" value="P:lipopolysaccharide transport"/>
    <property type="evidence" value="ECO:0007669"/>
    <property type="project" value="TreeGrafter"/>
</dbReference>
<organism evidence="7 8">
    <name type="scientific">Amoebophilus asiaticus (strain 5a2)</name>
    <dbReference type="NCBI Taxonomy" id="452471"/>
    <lineage>
        <taxon>Bacteria</taxon>
        <taxon>Pseudomonadati</taxon>
        <taxon>Bacteroidota</taxon>
        <taxon>Cytophagia</taxon>
        <taxon>Cytophagales</taxon>
        <taxon>Amoebophilaceae</taxon>
        <taxon>Candidatus Amoebophilus</taxon>
    </lineage>
</organism>
<gene>
    <name evidence="7" type="ordered locus">Aasi_0011</name>
</gene>
<dbReference type="EMBL" id="CP001102">
    <property type="protein sequence ID" value="ACE05468.1"/>
    <property type="molecule type" value="Genomic_DNA"/>
</dbReference>
<dbReference type="Pfam" id="PF03739">
    <property type="entry name" value="LptF_LptG"/>
    <property type="match status" value="2"/>
</dbReference>
<keyword evidence="2" id="KW-1003">Cell membrane</keyword>
<dbReference type="PANTHER" id="PTHR33529">
    <property type="entry name" value="SLR0882 PROTEIN-RELATED"/>
    <property type="match status" value="1"/>
</dbReference>
<dbReference type="Proteomes" id="UP000001227">
    <property type="component" value="Chromosome"/>
</dbReference>
<keyword evidence="5 6" id="KW-0472">Membrane</keyword>
<reference evidence="7 8" key="1">
    <citation type="journal article" date="2010" name="J. Bacteriol.">
        <title>The genome of the amoeba symbiont 'Candidatus Amoebophilus asiaticus' reveals common mechanisms for host cell interaction among amoeba-associated bacteria.</title>
        <authorList>
            <person name="Schmitz-Esser S."/>
            <person name="Tischler P."/>
            <person name="Arnold R."/>
            <person name="Montanaro J."/>
            <person name="Wagner M."/>
            <person name="Rattei T."/>
            <person name="Horn M."/>
        </authorList>
    </citation>
    <scope>NUCLEOTIDE SEQUENCE [LARGE SCALE GENOMIC DNA]</scope>
    <source>
        <strain evidence="7 8">5a2</strain>
    </source>
</reference>
<keyword evidence="3 6" id="KW-0812">Transmembrane</keyword>
<name>B3EU49_AMOA5</name>
<sequence length="527" mass="60292">MTLIKRTDKIVLTPFIKLFILVLSVTVFIMLMQFFLIYFDELIGKDLGFWVYVQLFCYFGINATPMAFPLATLVSSLMVFGSLGEQLELTALKSAGIPFIRILRPLLFLVTLLSIFVYFSNGYIVPKVTVKAHTLLYDLRKKKPSIAIKEGVFYNGIPDYSIRVERKLPDQKTLEDIVIYDHTKNKGNVHMTTASFGQLTTINNGQYLVIELFNGHNYLEKLPEKKDNKTSTASSKVIIPNFYRTSFKAQKVLIDLDAFKLTRTNEKYFTYYHSTKTTKEIIKDISKMQSRIKKNQTSILKDFQKHYHLPALDHTNLPANHKETAAVDNIDITDTSSHQALSLQTDSKTIIAPSVQEDNVVSNKIPITHDLANNPKRSQIIQKALEQVKELRYKIQPYTNKITSVDRKLKEFQIEKNKRTSYAIGCILMLLIGASLGALIKKGGFGIPLLISTVFILLYYMVDIFGTKWAKVDIIDTISGAWAPNIVLLPFGLFFLRQAQKDTRLLEGDAYRIFWRKLKKSIARRKK</sequence>
<dbReference type="KEGG" id="aas:Aasi_0011"/>
<evidence type="ECO:0000256" key="6">
    <source>
        <dbReference type="SAM" id="Phobius"/>
    </source>
</evidence>